<gene>
    <name evidence="6" type="ORF">IAB67_06655</name>
</gene>
<dbReference type="GO" id="GO:0016887">
    <property type="term" value="F:ATP hydrolysis activity"/>
    <property type="evidence" value="ECO:0007669"/>
    <property type="project" value="InterPro"/>
</dbReference>
<dbReference type="PIRSF" id="PIRSF002849">
    <property type="entry name" value="AAA_ATPase_chaperone_MoxR_prd"/>
    <property type="match status" value="1"/>
</dbReference>
<dbReference type="InterPro" id="IPR050764">
    <property type="entry name" value="CbbQ/NirQ/NorQ/GpvN"/>
</dbReference>
<accession>A0A9D1LL61</accession>
<dbReference type="InterPro" id="IPR011703">
    <property type="entry name" value="ATPase_AAA-3"/>
</dbReference>
<dbReference type="PANTHER" id="PTHR42759">
    <property type="entry name" value="MOXR FAMILY PROTEIN"/>
    <property type="match status" value="1"/>
</dbReference>
<evidence type="ECO:0000313" key="6">
    <source>
        <dbReference type="EMBL" id="HIU43959.1"/>
    </source>
</evidence>
<dbReference type="EMBL" id="DVMR01000052">
    <property type="protein sequence ID" value="HIU43959.1"/>
    <property type="molecule type" value="Genomic_DNA"/>
</dbReference>
<evidence type="ECO:0000256" key="2">
    <source>
        <dbReference type="ARBA" id="ARBA00022840"/>
    </source>
</evidence>
<dbReference type="GO" id="GO:0005524">
    <property type="term" value="F:ATP binding"/>
    <property type="evidence" value="ECO:0007669"/>
    <property type="project" value="UniProtKB-KW"/>
</dbReference>
<sequence length="334" mass="37387">MGPAVSAPAFEHTERTNTLEVTRFVDCHRRVVENCSRVIVGKNETISLVLTCLLCGGHVLLEDVPGTGKTMLLRAFARTIGGDFRRIQFTPDLLPSDLTGINFYNQKSGEFEFRPGPLFANVVLADEINRATPRTQSSLLEAMEERQISVDGVTTRLSEPFIVMATQNPIESYGTFPLPEAQIDRFFMRLSLGYMQREEELAVISRPPTTEILSELEQVVTPDEIEQLKKDARLVAVSPDVAGYLMDIVQKTRTESRFVTGVSTRGAIAFYRACQVWAALQGRDYVVPEDVQRMAEPVLCHRIVSGGSVREGDKQTFLRRLIDEIPVPLETLPR</sequence>
<reference evidence="6" key="2">
    <citation type="journal article" date="2021" name="PeerJ">
        <title>Extensive microbial diversity within the chicken gut microbiome revealed by metagenomics and culture.</title>
        <authorList>
            <person name="Gilroy R."/>
            <person name="Ravi A."/>
            <person name="Getino M."/>
            <person name="Pursley I."/>
            <person name="Horton D.L."/>
            <person name="Alikhan N.F."/>
            <person name="Baker D."/>
            <person name="Gharbi K."/>
            <person name="Hall N."/>
            <person name="Watson M."/>
            <person name="Adriaenssens E.M."/>
            <person name="Foster-Nyarko E."/>
            <person name="Jarju S."/>
            <person name="Secka A."/>
            <person name="Antonio M."/>
            <person name="Oren A."/>
            <person name="Chaudhuri R.R."/>
            <person name="La Ragione R."/>
            <person name="Hildebrand F."/>
            <person name="Pallen M.J."/>
        </authorList>
    </citation>
    <scope>NUCLEOTIDE SEQUENCE</scope>
    <source>
        <strain evidence="6">CHK191-8634</strain>
    </source>
</reference>
<feature type="domain" description="ATPase AAA-3" evidence="4">
    <location>
        <begin position="58"/>
        <end position="188"/>
    </location>
</feature>
<dbReference type="SUPFAM" id="SSF52540">
    <property type="entry name" value="P-loop containing nucleoside triphosphate hydrolases"/>
    <property type="match status" value="1"/>
</dbReference>
<comment type="similarity">
    <text evidence="3">Belongs to the MoxR family.</text>
</comment>
<name>A0A9D1LL61_9CLOT</name>
<proteinExistence type="inferred from homology"/>
<dbReference type="Gene3D" id="1.10.8.80">
    <property type="entry name" value="Magnesium chelatase subunit I, C-Terminal domain"/>
    <property type="match status" value="1"/>
</dbReference>
<feature type="domain" description="ChlI/MoxR AAA lid" evidence="5">
    <location>
        <begin position="251"/>
        <end position="307"/>
    </location>
</feature>
<keyword evidence="2" id="KW-0067">ATP-binding</keyword>
<evidence type="ECO:0000313" key="7">
    <source>
        <dbReference type="Proteomes" id="UP000824073"/>
    </source>
</evidence>
<dbReference type="CDD" id="cd00009">
    <property type="entry name" value="AAA"/>
    <property type="match status" value="1"/>
</dbReference>
<comment type="caution">
    <text evidence="6">The sequence shown here is derived from an EMBL/GenBank/DDBJ whole genome shotgun (WGS) entry which is preliminary data.</text>
</comment>
<dbReference type="Pfam" id="PF07726">
    <property type="entry name" value="AAA_3"/>
    <property type="match status" value="1"/>
</dbReference>
<dbReference type="InterPro" id="IPR041628">
    <property type="entry name" value="ChlI/MoxR_AAA_lid"/>
</dbReference>
<organism evidence="6 7">
    <name type="scientific">Candidatus Ventrousia excrementavium</name>
    <dbReference type="NCBI Taxonomy" id="2840961"/>
    <lineage>
        <taxon>Bacteria</taxon>
        <taxon>Bacillati</taxon>
        <taxon>Bacillota</taxon>
        <taxon>Clostridia</taxon>
        <taxon>Eubacteriales</taxon>
        <taxon>Clostridiaceae</taxon>
        <taxon>Clostridiaceae incertae sedis</taxon>
        <taxon>Candidatus Ventrousia</taxon>
    </lineage>
</organism>
<dbReference type="Pfam" id="PF17863">
    <property type="entry name" value="AAA_lid_2"/>
    <property type="match status" value="1"/>
</dbReference>
<evidence type="ECO:0000256" key="1">
    <source>
        <dbReference type="ARBA" id="ARBA00022741"/>
    </source>
</evidence>
<evidence type="ECO:0000259" key="4">
    <source>
        <dbReference type="Pfam" id="PF07726"/>
    </source>
</evidence>
<keyword evidence="1" id="KW-0547">Nucleotide-binding</keyword>
<evidence type="ECO:0000256" key="3">
    <source>
        <dbReference type="ARBA" id="ARBA00061607"/>
    </source>
</evidence>
<dbReference type="Proteomes" id="UP000824073">
    <property type="component" value="Unassembled WGS sequence"/>
</dbReference>
<dbReference type="PANTHER" id="PTHR42759:SF5">
    <property type="entry name" value="METHANOL DEHYDROGENASE REGULATOR"/>
    <property type="match status" value="1"/>
</dbReference>
<evidence type="ECO:0000259" key="5">
    <source>
        <dbReference type="Pfam" id="PF17863"/>
    </source>
</evidence>
<dbReference type="FunFam" id="3.40.50.300:FF:000640">
    <property type="entry name" value="MoxR family ATPase"/>
    <property type="match status" value="1"/>
</dbReference>
<dbReference type="AlphaFoldDB" id="A0A9D1LL61"/>
<reference evidence="6" key="1">
    <citation type="submission" date="2020-10" db="EMBL/GenBank/DDBJ databases">
        <authorList>
            <person name="Gilroy R."/>
        </authorList>
    </citation>
    <scope>NUCLEOTIDE SEQUENCE</scope>
    <source>
        <strain evidence="6">CHK191-8634</strain>
    </source>
</reference>
<protein>
    <submittedName>
        <fullName evidence="6">AAA family ATPase</fullName>
    </submittedName>
</protein>
<dbReference type="InterPro" id="IPR027417">
    <property type="entry name" value="P-loop_NTPase"/>
</dbReference>
<dbReference type="Gene3D" id="3.40.50.300">
    <property type="entry name" value="P-loop containing nucleotide triphosphate hydrolases"/>
    <property type="match status" value="1"/>
</dbReference>